<keyword evidence="7" id="KW-1185">Reference proteome</keyword>
<comment type="similarity">
    <text evidence="1">Belongs to the 5'(3')-deoxyribonucleotidase family.</text>
</comment>
<dbReference type="KEGG" id="tpal:117640286"/>
<name>A0A6P8Y7F4_THRPL</name>
<dbReference type="NCBIfam" id="TIGR02244">
    <property type="entry name" value="HAD-IG-Ncltidse"/>
    <property type="match status" value="1"/>
</dbReference>
<dbReference type="FunCoup" id="A0A6P8Y7F4">
    <property type="interactions" value="792"/>
</dbReference>
<organism evidence="8">
    <name type="scientific">Thrips palmi</name>
    <name type="common">Melon thrips</name>
    <dbReference type="NCBI Taxonomy" id="161013"/>
    <lineage>
        <taxon>Eukaryota</taxon>
        <taxon>Metazoa</taxon>
        <taxon>Ecdysozoa</taxon>
        <taxon>Arthropoda</taxon>
        <taxon>Hexapoda</taxon>
        <taxon>Insecta</taxon>
        <taxon>Pterygota</taxon>
        <taxon>Neoptera</taxon>
        <taxon>Paraneoptera</taxon>
        <taxon>Thysanoptera</taxon>
        <taxon>Terebrantia</taxon>
        <taxon>Thripoidea</taxon>
        <taxon>Thripidae</taxon>
        <taxon>Thrips</taxon>
    </lineage>
</organism>
<dbReference type="GO" id="GO:0046872">
    <property type="term" value="F:metal ion binding"/>
    <property type="evidence" value="ECO:0007669"/>
    <property type="project" value="UniProtKB-KW"/>
</dbReference>
<dbReference type="Pfam" id="PF05761">
    <property type="entry name" value="5_nucleotid"/>
    <property type="match status" value="1"/>
</dbReference>
<evidence type="ECO:0000256" key="6">
    <source>
        <dbReference type="ARBA" id="ARBA00069357"/>
    </source>
</evidence>
<evidence type="ECO:0000256" key="5">
    <source>
        <dbReference type="ARBA" id="ARBA00022990"/>
    </source>
</evidence>
<dbReference type="SUPFAM" id="SSF56784">
    <property type="entry name" value="HAD-like"/>
    <property type="match status" value="1"/>
</dbReference>
<evidence type="ECO:0000313" key="8">
    <source>
        <dbReference type="RefSeq" id="XP_034232540.1"/>
    </source>
</evidence>
<dbReference type="RefSeq" id="XP_034232540.1">
    <property type="nucleotide sequence ID" value="XM_034376649.1"/>
</dbReference>
<dbReference type="PANTHER" id="PTHR12103">
    <property type="entry name" value="5'-NUCLEOTIDASE DOMAIN-CONTAINING"/>
    <property type="match status" value="1"/>
</dbReference>
<dbReference type="InterPro" id="IPR036412">
    <property type="entry name" value="HAD-like_sf"/>
</dbReference>
<evidence type="ECO:0000256" key="1">
    <source>
        <dbReference type="ARBA" id="ARBA00009589"/>
    </source>
</evidence>
<reference evidence="8" key="1">
    <citation type="submission" date="2025-08" db="UniProtKB">
        <authorList>
            <consortium name="RefSeq"/>
        </authorList>
    </citation>
    <scope>IDENTIFICATION</scope>
    <source>
        <tissue evidence="8">Total insect</tissue>
    </source>
</reference>
<dbReference type="InParanoid" id="A0A6P8Y7F4"/>
<sequence length="494" mass="55893">MLIRRLYSGARPLCLCSCPHSHSLRVLRAVPTITSPTSHSSQWSPSPCHSRSHFSVDATLTSSAMGPSASPYFCLKDYDCVGFDLDNTLLKYNIANMVKLSYELLARFLVEQKGYDPCHLLKPLNLDFLQKGLTMDYEKGNVLQLSPDGSIHRACHGTKLLLDADIEEIYGKDKVYPLAQEYTQNMLDAWNGPISEKIRSVMDHFDVSAALAFARCVDNIDAKSENPPADYNLYNDITDGLINMYQRDNFANNTGGFFSALKENPDKYLHRCSSNVRKWLEKLKSDKKVFLVTGSNEDFASFTAKYCFGEDWKDLFDVVVFFARKPGFFTGRRPFISLVDGKESDIVQPEDVQLGKMYSQGNWQDLYELFKKETNKKFPKCVYVGDNVLQDVFAPDEFTRCDAVAISDEMRAEGVGDAKEYIDVLSSNTWGSYFYQKEDNPSLWCDIIRRHAAICVPSVDVLAERPLDFQIQTFKSISPDPSQPIGFFPSAPTK</sequence>
<keyword evidence="4" id="KW-0460">Magnesium</keyword>
<dbReference type="CTD" id="38148"/>
<dbReference type="Proteomes" id="UP000515158">
    <property type="component" value="Unplaced"/>
</dbReference>
<proteinExistence type="inferred from homology"/>
<dbReference type="InterPro" id="IPR023214">
    <property type="entry name" value="HAD_sf"/>
</dbReference>
<keyword evidence="2" id="KW-0479">Metal-binding</keyword>
<evidence type="ECO:0000256" key="3">
    <source>
        <dbReference type="ARBA" id="ARBA00022801"/>
    </source>
</evidence>
<dbReference type="Gene3D" id="3.40.50.1000">
    <property type="entry name" value="HAD superfamily/HAD-like"/>
    <property type="match status" value="1"/>
</dbReference>
<keyword evidence="3" id="KW-0378">Hydrolase</keyword>
<evidence type="ECO:0000256" key="4">
    <source>
        <dbReference type="ARBA" id="ARBA00022842"/>
    </source>
</evidence>
<protein>
    <recommendedName>
        <fullName evidence="6">5'-nucleotidase domain-containing protein 1</fullName>
    </recommendedName>
</protein>
<dbReference type="PANTHER" id="PTHR12103:SF38">
    <property type="entry name" value="5'-NUCLEOTIDASE DOMAIN-CONTAINING PROTEIN 1"/>
    <property type="match status" value="1"/>
</dbReference>
<keyword evidence="5" id="KW-0007">Acetylation</keyword>
<accession>A0A6P8Y7F4</accession>
<dbReference type="InterPro" id="IPR008380">
    <property type="entry name" value="HAD-SF_hydro_IG_5-nucl"/>
</dbReference>
<gene>
    <name evidence="8" type="primary">LOC117640286</name>
</gene>
<dbReference type="GeneID" id="117640286"/>
<evidence type="ECO:0000313" key="7">
    <source>
        <dbReference type="Proteomes" id="UP000515158"/>
    </source>
</evidence>
<evidence type="ECO:0000256" key="2">
    <source>
        <dbReference type="ARBA" id="ARBA00022723"/>
    </source>
</evidence>
<dbReference type="OrthoDB" id="6503940at2759"/>
<dbReference type="AlphaFoldDB" id="A0A6P8Y7F4"/>
<dbReference type="GO" id="GO:0008253">
    <property type="term" value="F:5'-nucleotidase activity"/>
    <property type="evidence" value="ECO:0007669"/>
    <property type="project" value="TreeGrafter"/>
</dbReference>
<dbReference type="FunFam" id="3.40.50.1000:FF:000086">
    <property type="entry name" value="LD24878p"/>
    <property type="match status" value="1"/>
</dbReference>